<keyword evidence="3" id="KW-0540">Nuclease</keyword>
<dbReference type="InterPro" id="IPR002716">
    <property type="entry name" value="PIN_dom"/>
</dbReference>
<dbReference type="Proteomes" id="UP000184041">
    <property type="component" value="Unassembled WGS sequence"/>
</dbReference>
<evidence type="ECO:0000256" key="4">
    <source>
        <dbReference type="ARBA" id="ARBA00022723"/>
    </source>
</evidence>
<dbReference type="GO" id="GO:0004518">
    <property type="term" value="F:nuclease activity"/>
    <property type="evidence" value="ECO:0007669"/>
    <property type="project" value="UniProtKB-KW"/>
</dbReference>
<proteinExistence type="inferred from homology"/>
<dbReference type="RefSeq" id="WP_073067633.1">
    <property type="nucleotide sequence ID" value="NZ_FQUS01000025.1"/>
</dbReference>
<sequence>MSGNILADTSLLVNFFNGVEIANKVMEGQHIWVSCITEIELLSYSNLSEDEEKLIQSFLDKCSIVELSPAIRKVAIDIRKTQNLKVPDSIIAATSEHIGFPLVTMDSDFEKLPDIDLILLEY</sequence>
<evidence type="ECO:0000256" key="5">
    <source>
        <dbReference type="ARBA" id="ARBA00022801"/>
    </source>
</evidence>
<evidence type="ECO:0000259" key="8">
    <source>
        <dbReference type="Pfam" id="PF01850"/>
    </source>
</evidence>
<name>A0A1M5J0S9_9BACT</name>
<evidence type="ECO:0000313" key="9">
    <source>
        <dbReference type="EMBL" id="SHG33909.1"/>
    </source>
</evidence>
<evidence type="ECO:0000256" key="6">
    <source>
        <dbReference type="ARBA" id="ARBA00022842"/>
    </source>
</evidence>
<keyword evidence="5" id="KW-0378">Hydrolase</keyword>
<reference evidence="9 10" key="1">
    <citation type="submission" date="2016-11" db="EMBL/GenBank/DDBJ databases">
        <authorList>
            <person name="Jaros S."/>
            <person name="Januszkiewicz K."/>
            <person name="Wedrychowicz H."/>
        </authorList>
    </citation>
    <scope>NUCLEOTIDE SEQUENCE [LARGE SCALE GENOMIC DNA]</scope>
    <source>
        <strain evidence="9 10">DSM 21986</strain>
    </source>
</reference>
<dbReference type="InterPro" id="IPR050556">
    <property type="entry name" value="Type_II_TA_system_RNase"/>
</dbReference>
<organism evidence="9 10">
    <name type="scientific">Fodinibius roseus</name>
    <dbReference type="NCBI Taxonomy" id="1194090"/>
    <lineage>
        <taxon>Bacteria</taxon>
        <taxon>Pseudomonadati</taxon>
        <taxon>Balneolota</taxon>
        <taxon>Balneolia</taxon>
        <taxon>Balneolales</taxon>
        <taxon>Balneolaceae</taxon>
        <taxon>Fodinibius</taxon>
    </lineage>
</organism>
<evidence type="ECO:0000313" key="10">
    <source>
        <dbReference type="Proteomes" id="UP000184041"/>
    </source>
</evidence>
<dbReference type="Pfam" id="PF01850">
    <property type="entry name" value="PIN"/>
    <property type="match status" value="1"/>
</dbReference>
<keyword evidence="6" id="KW-0460">Magnesium</keyword>
<dbReference type="PANTHER" id="PTHR33653:SF1">
    <property type="entry name" value="RIBONUCLEASE VAPC2"/>
    <property type="match status" value="1"/>
</dbReference>
<dbReference type="EMBL" id="FQUS01000025">
    <property type="protein sequence ID" value="SHG33909.1"/>
    <property type="molecule type" value="Genomic_DNA"/>
</dbReference>
<evidence type="ECO:0000256" key="7">
    <source>
        <dbReference type="ARBA" id="ARBA00038093"/>
    </source>
</evidence>
<protein>
    <recommendedName>
        <fullName evidence="8">PIN domain-containing protein</fullName>
    </recommendedName>
</protein>
<dbReference type="GO" id="GO:0046872">
    <property type="term" value="F:metal ion binding"/>
    <property type="evidence" value="ECO:0007669"/>
    <property type="project" value="UniProtKB-KW"/>
</dbReference>
<keyword evidence="2" id="KW-1277">Toxin-antitoxin system</keyword>
<evidence type="ECO:0000256" key="3">
    <source>
        <dbReference type="ARBA" id="ARBA00022722"/>
    </source>
</evidence>
<dbReference type="STRING" id="1194090.SAMN05443144_12529"/>
<dbReference type="InterPro" id="IPR029060">
    <property type="entry name" value="PIN-like_dom_sf"/>
</dbReference>
<keyword evidence="10" id="KW-1185">Reference proteome</keyword>
<dbReference type="SUPFAM" id="SSF88723">
    <property type="entry name" value="PIN domain-like"/>
    <property type="match status" value="1"/>
</dbReference>
<evidence type="ECO:0000256" key="1">
    <source>
        <dbReference type="ARBA" id="ARBA00001946"/>
    </source>
</evidence>
<keyword evidence="4" id="KW-0479">Metal-binding</keyword>
<dbReference type="PANTHER" id="PTHR33653">
    <property type="entry name" value="RIBONUCLEASE VAPC2"/>
    <property type="match status" value="1"/>
</dbReference>
<dbReference type="CDD" id="cd18738">
    <property type="entry name" value="PIN_VapC4-5_FitB-like"/>
    <property type="match status" value="1"/>
</dbReference>
<comment type="cofactor">
    <cofactor evidence="1">
        <name>Mg(2+)</name>
        <dbReference type="ChEBI" id="CHEBI:18420"/>
    </cofactor>
</comment>
<feature type="domain" description="PIN" evidence="8">
    <location>
        <begin position="5"/>
        <end position="113"/>
    </location>
</feature>
<dbReference type="GO" id="GO:0016787">
    <property type="term" value="F:hydrolase activity"/>
    <property type="evidence" value="ECO:0007669"/>
    <property type="project" value="UniProtKB-KW"/>
</dbReference>
<gene>
    <name evidence="9" type="ORF">SAMN05443144_12529</name>
</gene>
<evidence type="ECO:0000256" key="2">
    <source>
        <dbReference type="ARBA" id="ARBA00022649"/>
    </source>
</evidence>
<accession>A0A1M5J0S9</accession>
<comment type="similarity">
    <text evidence="7">Belongs to the PINc/VapC protein family.</text>
</comment>
<dbReference type="OrthoDB" id="676982at2"/>
<dbReference type="Gene3D" id="3.40.50.1010">
    <property type="entry name" value="5'-nuclease"/>
    <property type="match status" value="1"/>
</dbReference>
<dbReference type="AlphaFoldDB" id="A0A1M5J0S9"/>